<keyword evidence="1" id="KW-0175">Coiled coil</keyword>
<dbReference type="InterPro" id="IPR037208">
    <property type="entry name" value="Spo0E-like_sf"/>
</dbReference>
<dbReference type="Pfam" id="PF09388">
    <property type="entry name" value="SpoOE-like"/>
    <property type="match status" value="1"/>
</dbReference>
<keyword evidence="3" id="KW-1185">Reference proteome</keyword>
<dbReference type="InterPro" id="IPR018540">
    <property type="entry name" value="Spo0E-like"/>
</dbReference>
<gene>
    <name evidence="2" type="ORF">XYCOK13_39260</name>
</gene>
<dbReference type="Gene3D" id="4.10.280.10">
    <property type="entry name" value="Helix-loop-helix DNA-binding domain"/>
    <property type="match status" value="1"/>
</dbReference>
<dbReference type="GO" id="GO:0046983">
    <property type="term" value="F:protein dimerization activity"/>
    <property type="evidence" value="ECO:0007669"/>
    <property type="project" value="InterPro"/>
</dbReference>
<sequence>MDANEQDTSMNHLLEEIKELKKELHELSDKVNNFSDHDLVQLSQRLDEKIIVYQKKMRGCAARKRKR</sequence>
<evidence type="ECO:0000313" key="3">
    <source>
        <dbReference type="Proteomes" id="UP000677918"/>
    </source>
</evidence>
<evidence type="ECO:0008006" key="4">
    <source>
        <dbReference type="Google" id="ProtNLM"/>
    </source>
</evidence>
<protein>
    <recommendedName>
        <fullName evidence="4">Aspartyl-phosphate phosphatase Spo0E family protein</fullName>
    </recommendedName>
</protein>
<dbReference type="PROSITE" id="PS50096">
    <property type="entry name" value="IQ"/>
    <property type="match status" value="1"/>
</dbReference>
<feature type="coiled-coil region" evidence="1">
    <location>
        <begin position="3"/>
        <end position="37"/>
    </location>
</feature>
<dbReference type="SUPFAM" id="SSF140500">
    <property type="entry name" value="BAS1536-like"/>
    <property type="match status" value="1"/>
</dbReference>
<dbReference type="RefSeq" id="WP_315910987.1">
    <property type="nucleotide sequence ID" value="NZ_QQSZ01000010.1"/>
</dbReference>
<name>A0A8J4H501_9BACL</name>
<proteinExistence type="predicted"/>
<evidence type="ECO:0000256" key="1">
    <source>
        <dbReference type="SAM" id="Coils"/>
    </source>
</evidence>
<dbReference type="EMBL" id="BOVK01000070">
    <property type="protein sequence ID" value="GIQ71102.1"/>
    <property type="molecule type" value="Genomic_DNA"/>
</dbReference>
<accession>A0A8J4H501</accession>
<evidence type="ECO:0000313" key="2">
    <source>
        <dbReference type="EMBL" id="GIQ71102.1"/>
    </source>
</evidence>
<dbReference type="GO" id="GO:0043937">
    <property type="term" value="P:regulation of sporulation"/>
    <property type="evidence" value="ECO:0007669"/>
    <property type="project" value="InterPro"/>
</dbReference>
<reference evidence="2" key="1">
    <citation type="submission" date="2021-04" db="EMBL/GenBank/DDBJ databases">
        <title>Draft genome sequence of Xylanibacillus composti strain K13.</title>
        <authorList>
            <person name="Uke A."/>
            <person name="Chhe C."/>
            <person name="Baramee S."/>
            <person name="Kosugi A."/>
        </authorList>
    </citation>
    <scope>NUCLEOTIDE SEQUENCE</scope>
    <source>
        <strain evidence="2">K13</strain>
    </source>
</reference>
<dbReference type="Proteomes" id="UP000677918">
    <property type="component" value="Unassembled WGS sequence"/>
</dbReference>
<comment type="caution">
    <text evidence="2">The sequence shown here is derived from an EMBL/GenBank/DDBJ whole genome shotgun (WGS) entry which is preliminary data.</text>
</comment>
<organism evidence="2 3">
    <name type="scientific">Xylanibacillus composti</name>
    <dbReference type="NCBI Taxonomy" id="1572762"/>
    <lineage>
        <taxon>Bacteria</taxon>
        <taxon>Bacillati</taxon>
        <taxon>Bacillota</taxon>
        <taxon>Bacilli</taxon>
        <taxon>Bacillales</taxon>
        <taxon>Paenibacillaceae</taxon>
        <taxon>Xylanibacillus</taxon>
    </lineage>
</organism>
<dbReference type="InterPro" id="IPR036638">
    <property type="entry name" value="HLH_DNA-bd_sf"/>
</dbReference>
<dbReference type="AlphaFoldDB" id="A0A8J4H501"/>